<accession>K9FPG3</accession>
<dbReference type="Pfam" id="PF10601">
    <property type="entry name" value="zf-LITAF-like"/>
    <property type="match status" value="1"/>
</dbReference>
<dbReference type="VEuPathDB" id="FungiDB:PDIP_57690"/>
<dbReference type="SMART" id="SM00714">
    <property type="entry name" value="LITAF"/>
    <property type="match status" value="1"/>
</dbReference>
<dbReference type="PANTHER" id="PTHR23292">
    <property type="entry name" value="LIPOPOLYSACCHARIDE-INDUCED TUMOR NECROSIS FACTOR-ALPHA FACTOR"/>
    <property type="match status" value="1"/>
</dbReference>
<name>K9FPG3_PEND1</name>
<dbReference type="OrthoDB" id="5599753at2759"/>
<dbReference type="Proteomes" id="UP000009886">
    <property type="component" value="Unassembled WGS sequence"/>
</dbReference>
<evidence type="ECO:0000256" key="1">
    <source>
        <dbReference type="ARBA" id="ARBA00004170"/>
    </source>
</evidence>
<gene>
    <name evidence="8" type="ORF">PDIP_57690</name>
</gene>
<dbReference type="EMBL" id="AKCU01000395">
    <property type="protein sequence ID" value="EKV11094.1"/>
    <property type="molecule type" value="Genomic_DNA"/>
</dbReference>
<organism evidence="8 9">
    <name type="scientific">Penicillium digitatum (strain Pd1 / CECT 20795)</name>
    <name type="common">Green mold</name>
    <dbReference type="NCBI Taxonomy" id="1170230"/>
    <lineage>
        <taxon>Eukaryota</taxon>
        <taxon>Fungi</taxon>
        <taxon>Dikarya</taxon>
        <taxon>Ascomycota</taxon>
        <taxon>Pezizomycotina</taxon>
        <taxon>Eurotiomycetes</taxon>
        <taxon>Eurotiomycetidae</taxon>
        <taxon>Eurotiales</taxon>
        <taxon>Aspergillaceae</taxon>
        <taxon>Penicillium</taxon>
    </lineage>
</organism>
<feature type="region of interest" description="Disordered" evidence="6">
    <location>
        <begin position="1"/>
        <end position="41"/>
    </location>
</feature>
<evidence type="ECO:0000256" key="2">
    <source>
        <dbReference type="ARBA" id="ARBA00005975"/>
    </source>
</evidence>
<evidence type="ECO:0000256" key="3">
    <source>
        <dbReference type="ARBA" id="ARBA00022723"/>
    </source>
</evidence>
<protein>
    <recommendedName>
        <fullName evidence="7">LITAF domain-containing protein</fullName>
    </recommendedName>
</protein>
<keyword evidence="5" id="KW-0472">Membrane</keyword>
<comment type="caution">
    <text evidence="8">The sequence shown here is derived from an EMBL/GenBank/DDBJ whole genome shotgun (WGS) entry which is preliminary data.</text>
</comment>
<evidence type="ECO:0000259" key="7">
    <source>
        <dbReference type="PROSITE" id="PS51837"/>
    </source>
</evidence>
<comment type="similarity">
    <text evidence="2">Belongs to the CDIP1/LITAF family.</text>
</comment>
<dbReference type="RefSeq" id="XP_014532995.2">
    <property type="nucleotide sequence ID" value="XM_014677509.2"/>
</dbReference>
<keyword evidence="4" id="KW-0862">Zinc</keyword>
<dbReference type="PANTHER" id="PTHR23292:SF6">
    <property type="entry name" value="FI16602P1-RELATED"/>
    <property type="match status" value="1"/>
</dbReference>
<dbReference type="InterPro" id="IPR037519">
    <property type="entry name" value="LITAF_fam"/>
</dbReference>
<dbReference type="GO" id="GO:0016020">
    <property type="term" value="C:membrane"/>
    <property type="evidence" value="ECO:0007669"/>
    <property type="project" value="UniProtKB-SubCell"/>
</dbReference>
<evidence type="ECO:0000313" key="8">
    <source>
        <dbReference type="EMBL" id="EKV11094.1"/>
    </source>
</evidence>
<proteinExistence type="inferred from homology"/>
<feature type="region of interest" description="Disordered" evidence="6">
    <location>
        <begin position="53"/>
        <end position="80"/>
    </location>
</feature>
<reference evidence="9" key="1">
    <citation type="journal article" date="2012" name="BMC Genomics">
        <title>Genome sequence of the necrotrophic fungus Penicillium digitatum, the main postharvest pathogen of citrus.</title>
        <authorList>
            <person name="Marcet-Houben M."/>
            <person name="Ballester A.-R."/>
            <person name="de la Fuente B."/>
            <person name="Harries E."/>
            <person name="Marcos J.F."/>
            <person name="Gonzalez-Candelas L."/>
            <person name="Gabaldon T."/>
        </authorList>
    </citation>
    <scope>NUCLEOTIDE SEQUENCE [LARGE SCALE GENOMIC DNA]</scope>
    <source>
        <strain evidence="9">Pd1 / CECT 20795</strain>
    </source>
</reference>
<dbReference type="GeneID" id="26234085"/>
<dbReference type="InterPro" id="IPR006629">
    <property type="entry name" value="LITAF"/>
</dbReference>
<evidence type="ECO:0000256" key="6">
    <source>
        <dbReference type="SAM" id="MobiDB-lite"/>
    </source>
</evidence>
<dbReference type="KEGG" id="pdp:PDIP_57690"/>
<feature type="compositionally biased region" description="Basic and acidic residues" evidence="6">
    <location>
        <begin position="1"/>
        <end position="10"/>
    </location>
</feature>
<dbReference type="HOGENOM" id="CLU_095549_1_1_1"/>
<dbReference type="GO" id="GO:0008270">
    <property type="term" value="F:zinc ion binding"/>
    <property type="evidence" value="ECO:0007669"/>
    <property type="project" value="TreeGrafter"/>
</dbReference>
<evidence type="ECO:0000256" key="4">
    <source>
        <dbReference type="ARBA" id="ARBA00022833"/>
    </source>
</evidence>
<feature type="domain" description="LITAF" evidence="7">
    <location>
        <begin position="127"/>
        <end position="208"/>
    </location>
</feature>
<keyword evidence="3" id="KW-0479">Metal-binding</keyword>
<sequence>MAEHTKHPEPTPRPASIFSEAPEVVSAEHQHKGPVSPCSKTYLPAGQSLISTLYSSHTPPTIHGPPEKQYPDQPDSLGQTQAHDALTPISALPEKAYQDQALSPYSQTQAHLQGCPQQFYAPSGHPSGYATVVPLHCVQSAPCPVDCPVCGKREMTSVEFVNGGTTHGWAAILCMCFCLGCIPYLMSSLKDAEHSCGKCGTKLARWHKSGRVNVLQTGARK</sequence>
<evidence type="ECO:0000313" key="9">
    <source>
        <dbReference type="Proteomes" id="UP000009886"/>
    </source>
</evidence>
<evidence type="ECO:0000256" key="5">
    <source>
        <dbReference type="ARBA" id="ARBA00023136"/>
    </source>
</evidence>
<dbReference type="AlphaFoldDB" id="K9FPG3"/>
<comment type="subcellular location">
    <subcellularLocation>
        <location evidence="1">Membrane</location>
        <topology evidence="1">Peripheral membrane protein</topology>
    </subcellularLocation>
</comment>
<dbReference type="PROSITE" id="PS51837">
    <property type="entry name" value="LITAF"/>
    <property type="match status" value="1"/>
</dbReference>